<dbReference type="GO" id="GO:0019867">
    <property type="term" value="C:outer membrane"/>
    <property type="evidence" value="ECO:0007669"/>
    <property type="project" value="InterPro"/>
</dbReference>
<sequence>MYAPHHGTSEELTKIKINVIADRTGQMLRNKLSQNFTPHGHTSAHPLYALDVRVTETRSDISFRKDATSRRAQITMVAHYSLKSLDTQKIVTAGTVEEISGFSIGSQADFASLPAVVSEKNTRERLIEALAQEITLQLAGYFIEKQG</sequence>
<proteinExistence type="predicted"/>
<dbReference type="Gene3D" id="3.30.160.150">
    <property type="entry name" value="Lipoprotein like domain"/>
    <property type="match status" value="1"/>
</dbReference>
<dbReference type="InterPro" id="IPR007485">
    <property type="entry name" value="LPS_assembly_LptE"/>
</dbReference>
<keyword evidence="2" id="KW-1185">Reference proteome</keyword>
<dbReference type="AlphaFoldDB" id="A0A1W6N4T6"/>
<name>A0A1W6N4T6_9PROT</name>
<evidence type="ECO:0000313" key="1">
    <source>
        <dbReference type="EMBL" id="ARN84875.1"/>
    </source>
</evidence>
<dbReference type="Pfam" id="PF04390">
    <property type="entry name" value="LptE"/>
    <property type="match status" value="1"/>
</dbReference>
<dbReference type="GO" id="GO:0043165">
    <property type="term" value="P:Gram-negative-bacterium-type cell outer membrane assembly"/>
    <property type="evidence" value="ECO:0007669"/>
    <property type="project" value="InterPro"/>
</dbReference>
<dbReference type="RefSeq" id="WP_157111153.1">
    <property type="nucleotide sequence ID" value="NZ_CP008743.1"/>
</dbReference>
<dbReference type="Proteomes" id="UP000237351">
    <property type="component" value="Chromosome"/>
</dbReference>
<organism evidence="1 2">
    <name type="scientific">Candidatus Nucleicultrix amoebiphila FS5</name>
    <dbReference type="NCBI Taxonomy" id="1414854"/>
    <lineage>
        <taxon>Bacteria</taxon>
        <taxon>Pseudomonadati</taxon>
        <taxon>Pseudomonadota</taxon>
        <taxon>Alphaproteobacteria</taxon>
        <taxon>Holosporales</taxon>
        <taxon>Candidatus Nucleicultricaceae</taxon>
        <taxon>Candidatus Nucleicultrix</taxon>
    </lineage>
</organism>
<dbReference type="OrthoDB" id="8480109at2"/>
<protein>
    <recommendedName>
        <fullName evidence="3">LPS-assembly lipoprotein LptE</fullName>
    </recommendedName>
</protein>
<gene>
    <name evidence="1" type="ORF">GQ61_05760</name>
</gene>
<evidence type="ECO:0008006" key="3">
    <source>
        <dbReference type="Google" id="ProtNLM"/>
    </source>
</evidence>
<dbReference type="EMBL" id="CP008743">
    <property type="protein sequence ID" value="ARN84875.1"/>
    <property type="molecule type" value="Genomic_DNA"/>
</dbReference>
<reference evidence="1 2" key="1">
    <citation type="submission" date="2014-06" db="EMBL/GenBank/DDBJ databases">
        <title>The genome of the endonuclear symbiont Nucleicultrix amoebiphila.</title>
        <authorList>
            <person name="Schulz F."/>
            <person name="Horn M."/>
        </authorList>
    </citation>
    <scope>NUCLEOTIDE SEQUENCE [LARGE SCALE GENOMIC DNA]</scope>
    <source>
        <strain evidence="1 2">FS5</strain>
    </source>
</reference>
<evidence type="ECO:0000313" key="2">
    <source>
        <dbReference type="Proteomes" id="UP000237351"/>
    </source>
</evidence>
<dbReference type="STRING" id="1414854.GQ61_05760"/>
<dbReference type="KEGG" id="naf:GQ61_05760"/>
<accession>A0A1W6N4T6</accession>